<organism evidence="9 10">
    <name type="scientific">Hansschlegelia plantiphila</name>
    <dbReference type="NCBI Taxonomy" id="374655"/>
    <lineage>
        <taxon>Bacteria</taxon>
        <taxon>Pseudomonadati</taxon>
        <taxon>Pseudomonadota</taxon>
        <taxon>Alphaproteobacteria</taxon>
        <taxon>Hyphomicrobiales</taxon>
        <taxon>Methylopilaceae</taxon>
        <taxon>Hansschlegelia</taxon>
    </lineage>
</organism>
<evidence type="ECO:0000256" key="5">
    <source>
        <dbReference type="ARBA" id="ARBA00024500"/>
    </source>
</evidence>
<dbReference type="Gene3D" id="3.40.50.300">
    <property type="entry name" value="P-loop containing nucleotide triphosphate hydrolases"/>
    <property type="match status" value="1"/>
</dbReference>
<dbReference type="EC" id="2.7.4.-" evidence="6"/>
<feature type="compositionally biased region" description="Basic and acidic residues" evidence="7">
    <location>
        <begin position="1"/>
        <end position="16"/>
    </location>
</feature>
<feature type="region of interest" description="Disordered" evidence="7">
    <location>
        <begin position="1"/>
        <end position="31"/>
    </location>
</feature>
<dbReference type="PANTHER" id="PTHR34383">
    <property type="entry name" value="POLYPHOSPHATE:AMP PHOSPHOTRANSFERASE-RELATED"/>
    <property type="match status" value="1"/>
</dbReference>
<dbReference type="InterPro" id="IPR022486">
    <property type="entry name" value="PPK2_PA0141"/>
</dbReference>
<dbReference type="PANTHER" id="PTHR34383:SF1">
    <property type="entry name" value="ADP-POLYPHOSPHATE PHOSPHOTRANSFERASE"/>
    <property type="match status" value="1"/>
</dbReference>
<dbReference type="Pfam" id="PF03976">
    <property type="entry name" value="PPK2"/>
    <property type="match status" value="1"/>
</dbReference>
<proteinExistence type="inferred from homology"/>
<dbReference type="EMBL" id="BSFI01000008">
    <property type="protein sequence ID" value="GLK68504.1"/>
    <property type="molecule type" value="Genomic_DNA"/>
</dbReference>
<reference evidence="9" key="2">
    <citation type="submission" date="2023-01" db="EMBL/GenBank/DDBJ databases">
        <authorList>
            <person name="Sun Q."/>
            <person name="Evtushenko L."/>
        </authorList>
    </citation>
    <scope>NUCLEOTIDE SEQUENCE</scope>
    <source>
        <strain evidence="9">VKM B-2347</strain>
    </source>
</reference>
<evidence type="ECO:0000259" key="8">
    <source>
        <dbReference type="Pfam" id="PF03976"/>
    </source>
</evidence>
<evidence type="ECO:0000256" key="2">
    <source>
        <dbReference type="ARBA" id="ARBA00022679"/>
    </source>
</evidence>
<dbReference type="SUPFAM" id="SSF52540">
    <property type="entry name" value="P-loop containing nucleoside triphosphate hydrolases"/>
    <property type="match status" value="1"/>
</dbReference>
<comment type="catalytic activity">
    <reaction evidence="5">
        <text>[phosphate](n) + ATP = [phosphate](n+1) + ADP</text>
        <dbReference type="Rhea" id="RHEA:19573"/>
        <dbReference type="Rhea" id="RHEA-COMP:9859"/>
        <dbReference type="Rhea" id="RHEA-COMP:14280"/>
        <dbReference type="ChEBI" id="CHEBI:16838"/>
        <dbReference type="ChEBI" id="CHEBI:30616"/>
        <dbReference type="ChEBI" id="CHEBI:456216"/>
    </reaction>
    <physiologicalReaction direction="right-to-left" evidence="5">
        <dbReference type="Rhea" id="RHEA:19575"/>
    </physiologicalReaction>
</comment>
<keyword evidence="2 6" id="KW-0808">Transferase</keyword>
<name>A0A9W6J391_9HYPH</name>
<sequence>MAQKDVPAKRRQEKSAAEASPARADPTDAVAPEGMADAPVVRIGGVDVDLDDRELPRIIRHAAFRSGGYPYGKKLANKEGERMLAPLQIELLKLQTWAKKQGERIVIVFEGRDGAGKGGTIDRITQHLNPRSVRVEALSKPSSTEIGQWYFQRYVSLLPSAGEIVLFDRSWYNRAGVEPVMGFSTPAETARFLDEAPTLEKLLVDDGIRLFKFWLTIGREMQITRLHARRHDPLKRWKLSPIDYAGLNLWDAYTDAAERMLRATHTEAAPWTVVKANDKQRLRLACIRHVLLNVPYKGRDLAVVGGNDGRIVMDAAAFLAEGGES</sequence>
<evidence type="ECO:0000313" key="9">
    <source>
        <dbReference type="EMBL" id="GLK68504.1"/>
    </source>
</evidence>
<keyword evidence="10" id="KW-1185">Reference proteome</keyword>
<reference evidence="9" key="1">
    <citation type="journal article" date="2014" name="Int. J. Syst. Evol. Microbiol.">
        <title>Complete genome sequence of Corynebacterium casei LMG S-19264T (=DSM 44701T), isolated from a smear-ripened cheese.</title>
        <authorList>
            <consortium name="US DOE Joint Genome Institute (JGI-PGF)"/>
            <person name="Walter F."/>
            <person name="Albersmeier A."/>
            <person name="Kalinowski J."/>
            <person name="Ruckert C."/>
        </authorList>
    </citation>
    <scope>NUCLEOTIDE SEQUENCE</scope>
    <source>
        <strain evidence="9">VKM B-2347</strain>
    </source>
</reference>
<comment type="caution">
    <text evidence="9">The sequence shown here is derived from an EMBL/GenBank/DDBJ whole genome shotgun (WGS) entry which is preliminary data.</text>
</comment>
<accession>A0A9W6J391</accession>
<evidence type="ECO:0000256" key="7">
    <source>
        <dbReference type="SAM" id="MobiDB-lite"/>
    </source>
</evidence>
<gene>
    <name evidence="9" type="ORF">GCM10008179_21420</name>
</gene>
<evidence type="ECO:0000313" key="10">
    <source>
        <dbReference type="Proteomes" id="UP001143372"/>
    </source>
</evidence>
<evidence type="ECO:0000256" key="3">
    <source>
        <dbReference type="ARBA" id="ARBA00022777"/>
    </source>
</evidence>
<dbReference type="AlphaFoldDB" id="A0A9W6J391"/>
<dbReference type="GO" id="GO:0006754">
    <property type="term" value="P:ATP biosynthetic process"/>
    <property type="evidence" value="ECO:0007669"/>
    <property type="project" value="UniProtKB-KW"/>
</dbReference>
<comment type="subunit">
    <text evidence="6">Homotetramer.</text>
</comment>
<dbReference type="Proteomes" id="UP001143372">
    <property type="component" value="Unassembled WGS sequence"/>
</dbReference>
<dbReference type="InterPro" id="IPR027417">
    <property type="entry name" value="P-loop_NTPase"/>
</dbReference>
<protein>
    <recommendedName>
        <fullName evidence="6">ADP/GDP-polyphosphate phosphotransferase</fullName>
        <ecNumber evidence="6">2.7.4.-</ecNumber>
    </recommendedName>
    <alternativeName>
        <fullName evidence="6">Polyphosphate kinase PPK2</fullName>
    </alternativeName>
</protein>
<feature type="domain" description="Polyphosphate kinase-2-related" evidence="8">
    <location>
        <begin position="75"/>
        <end position="297"/>
    </location>
</feature>
<comment type="function">
    <text evidence="6">Uses inorganic polyphosphate (polyP) as a donor to convert GDP to GTP or ADP to ATP.</text>
</comment>
<keyword evidence="3 6" id="KW-0418">Kinase</keyword>
<dbReference type="RefSeq" id="WP_271168739.1">
    <property type="nucleotide sequence ID" value="NZ_BSFI01000008.1"/>
</dbReference>
<dbReference type="InterPro" id="IPR022488">
    <property type="entry name" value="PPK2-related"/>
</dbReference>
<dbReference type="NCBIfam" id="TIGR03707">
    <property type="entry name" value="PPK2_P_aer"/>
    <property type="match status" value="1"/>
</dbReference>
<dbReference type="GO" id="GO:0008976">
    <property type="term" value="F:polyphosphate kinase activity"/>
    <property type="evidence" value="ECO:0007669"/>
    <property type="project" value="UniProtKB-UniRule"/>
</dbReference>
<evidence type="ECO:0000256" key="6">
    <source>
        <dbReference type="RuleBase" id="RU369062"/>
    </source>
</evidence>
<evidence type="ECO:0000256" key="4">
    <source>
        <dbReference type="ARBA" id="ARBA00023310"/>
    </source>
</evidence>
<comment type="similarity">
    <text evidence="1 6">Belongs to the polyphosphate kinase 2 (PPK2) family. Class I subfamily.</text>
</comment>
<evidence type="ECO:0000256" key="1">
    <source>
        <dbReference type="ARBA" id="ARBA00009924"/>
    </source>
</evidence>
<keyword evidence="4" id="KW-0066">ATP synthesis</keyword>